<dbReference type="Pfam" id="PF00149">
    <property type="entry name" value="Metallophos"/>
    <property type="match status" value="1"/>
</dbReference>
<dbReference type="GO" id="GO:0016787">
    <property type="term" value="F:hydrolase activity"/>
    <property type="evidence" value="ECO:0007669"/>
    <property type="project" value="InterPro"/>
</dbReference>
<feature type="domain" description="Calcineurin-like phosphoesterase" evidence="2">
    <location>
        <begin position="5"/>
        <end position="80"/>
    </location>
</feature>
<dbReference type="AlphaFoldDB" id="A0A4W2HQF5"/>
<dbReference type="PANTHER" id="PTHR12905:SF13">
    <property type="entry name" value="METALLOPHOSPHOESTERASE MPPED2"/>
    <property type="match status" value="1"/>
</dbReference>
<proteinExistence type="inferred from homology"/>
<accession>A0A4W2HQF5</accession>
<sequence>MPYGDILLHTGDFTELGLPSEVKKFNDWLGNLPYEYKIVIAGNHELTFDKEFMADLVKQDYYRFPSVSKLKPEDFDNVQSLLTNSIYLQDSEVTVKGFRIYGAPWLALFSCILSLRAFKSAASGFVRLKGKETAYREDRLRKIQKLILLADLGP</sequence>
<evidence type="ECO:0000313" key="4">
    <source>
        <dbReference type="Proteomes" id="UP000429181"/>
    </source>
</evidence>
<protein>
    <submittedName>
        <fullName evidence="3">Metallophosphoesterase domain containing 2</fullName>
    </submittedName>
</protein>
<reference evidence="3 4" key="1">
    <citation type="submission" date="2018-11" db="EMBL/GenBank/DDBJ databases">
        <title>Haplotype-resolved cattle genomes.</title>
        <authorList>
            <person name="Low W.Y."/>
            <person name="Tearle R."/>
            <person name="Bickhart D.M."/>
            <person name="Rosen B.D."/>
            <person name="Koren S."/>
            <person name="Rhie A."/>
            <person name="Hiendleder S."/>
            <person name="Phillippy A.M."/>
            <person name="Smith T.P.L."/>
            <person name="Williams J.L."/>
        </authorList>
    </citation>
    <scope>NUCLEOTIDE SEQUENCE [LARGE SCALE GENOMIC DNA]</scope>
</reference>
<dbReference type="InterPro" id="IPR004843">
    <property type="entry name" value="Calcineurin-like_PHP"/>
</dbReference>
<comment type="similarity">
    <text evidence="1">Belongs to the UPF0046 family.</text>
</comment>
<dbReference type="GeneTree" id="ENSGT00390000007681"/>
<gene>
    <name evidence="3" type="primary">MPPED2</name>
</gene>
<evidence type="ECO:0000313" key="3">
    <source>
        <dbReference type="Ensembl" id="ENSBIXP00005032341.1"/>
    </source>
</evidence>
<evidence type="ECO:0000259" key="2">
    <source>
        <dbReference type="Pfam" id="PF00149"/>
    </source>
</evidence>
<dbReference type="SUPFAM" id="SSF56300">
    <property type="entry name" value="Metallo-dependent phosphatases"/>
    <property type="match status" value="1"/>
</dbReference>
<evidence type="ECO:0000256" key="1">
    <source>
        <dbReference type="ARBA" id="ARBA00007993"/>
    </source>
</evidence>
<dbReference type="PANTHER" id="PTHR12905">
    <property type="entry name" value="METALLOPHOSPHOESTERASE"/>
    <property type="match status" value="1"/>
</dbReference>
<dbReference type="Gene3D" id="3.60.21.10">
    <property type="match status" value="1"/>
</dbReference>
<dbReference type="Proteomes" id="UP000429181">
    <property type="component" value="Chromosome 15"/>
</dbReference>
<reference evidence="3" key="2">
    <citation type="submission" date="2025-08" db="UniProtKB">
        <authorList>
            <consortium name="Ensembl"/>
        </authorList>
    </citation>
    <scope>IDENTIFICATION</scope>
</reference>
<dbReference type="Ensembl" id="ENSBIXT00005002033.1">
    <property type="protein sequence ID" value="ENSBIXP00005032341.1"/>
    <property type="gene ID" value="ENSBIXG00005012850.1"/>
</dbReference>
<organism evidence="3 4">
    <name type="scientific">Bos indicus x Bos taurus</name>
    <name type="common">Hybrid cattle</name>
    <dbReference type="NCBI Taxonomy" id="30522"/>
    <lineage>
        <taxon>Eukaryota</taxon>
        <taxon>Metazoa</taxon>
        <taxon>Chordata</taxon>
        <taxon>Craniata</taxon>
        <taxon>Vertebrata</taxon>
        <taxon>Euteleostomi</taxon>
        <taxon>Mammalia</taxon>
        <taxon>Eutheria</taxon>
        <taxon>Laurasiatheria</taxon>
        <taxon>Artiodactyla</taxon>
        <taxon>Ruminantia</taxon>
        <taxon>Pecora</taxon>
        <taxon>Bovidae</taxon>
        <taxon>Bovinae</taxon>
        <taxon>Bos</taxon>
    </lineage>
</organism>
<name>A0A4W2HQF5_BOBOX</name>
<dbReference type="InterPro" id="IPR029052">
    <property type="entry name" value="Metallo-depent_PP-like"/>
</dbReference>
<dbReference type="InterPro" id="IPR051693">
    <property type="entry name" value="UPF0046_metallophosphoest"/>
</dbReference>